<dbReference type="InterPro" id="IPR021529">
    <property type="entry name" value="DUF2798"/>
</dbReference>
<keyword evidence="1" id="KW-0472">Membrane</keyword>
<accession>A0ABY7A741</accession>
<keyword evidence="1" id="KW-0812">Transmembrane</keyword>
<dbReference type="RefSeq" id="WP_024835685.1">
    <property type="nucleotide sequence ID" value="NZ_CP113524.1"/>
</dbReference>
<dbReference type="EMBL" id="CP113524">
    <property type="protein sequence ID" value="WAJ22307.1"/>
    <property type="molecule type" value="Genomic_DNA"/>
</dbReference>
<keyword evidence="3" id="KW-1185">Reference proteome</keyword>
<feature type="transmembrane region" description="Helical" evidence="1">
    <location>
        <begin position="127"/>
        <end position="150"/>
    </location>
</feature>
<name>A0ABY7A741_9FIRM</name>
<evidence type="ECO:0000313" key="3">
    <source>
        <dbReference type="Proteomes" id="UP001163115"/>
    </source>
</evidence>
<keyword evidence="1" id="KW-1133">Transmembrane helix</keyword>
<dbReference type="Pfam" id="PF11391">
    <property type="entry name" value="DUF2798"/>
    <property type="match status" value="2"/>
</dbReference>
<evidence type="ECO:0000256" key="1">
    <source>
        <dbReference type="SAM" id="Phobius"/>
    </source>
</evidence>
<proteinExistence type="predicted"/>
<feature type="transmembrane region" description="Helical" evidence="1">
    <location>
        <begin position="82"/>
        <end position="107"/>
    </location>
</feature>
<sequence length="161" mass="18654">MPRNKFQTIIFTLLMTFFMVYVMICYNIALEMGSMKNQIFLLAFHEMIIMWPAAILIELLIGERLTMKLVKRIVTPVMEQPIFMILLISTMTVCVMCPIMSLIAVILFRNPGTEIVSVWINTVVFNFPMALFSQIFFVGPLIRMIFGILFKSETRKAVKIK</sequence>
<dbReference type="Proteomes" id="UP001163115">
    <property type="component" value="Chromosome"/>
</dbReference>
<gene>
    <name evidence="2" type="ORF">OW255_12035</name>
</gene>
<evidence type="ECO:0000313" key="2">
    <source>
        <dbReference type="EMBL" id="WAJ22307.1"/>
    </source>
</evidence>
<feature type="transmembrane region" description="Helical" evidence="1">
    <location>
        <begin position="41"/>
        <end position="61"/>
    </location>
</feature>
<organism evidence="2 3">
    <name type="scientific">Lacrimispora xylanolytica</name>
    <dbReference type="NCBI Taxonomy" id="29375"/>
    <lineage>
        <taxon>Bacteria</taxon>
        <taxon>Bacillati</taxon>
        <taxon>Bacillota</taxon>
        <taxon>Clostridia</taxon>
        <taxon>Lachnospirales</taxon>
        <taxon>Lachnospiraceae</taxon>
        <taxon>Lacrimispora</taxon>
    </lineage>
</organism>
<protein>
    <submittedName>
        <fullName evidence="2">DUF2798 domain-containing protein</fullName>
    </submittedName>
</protein>
<feature type="transmembrane region" description="Helical" evidence="1">
    <location>
        <begin position="9"/>
        <end position="29"/>
    </location>
</feature>
<reference evidence="2" key="1">
    <citation type="submission" date="2022-11" db="EMBL/GenBank/DDBJ databases">
        <title>Lacrimispora xylanolytica sy1, complete genome.</title>
        <authorList>
            <person name="Choi S."/>
        </authorList>
    </citation>
    <scope>NUCLEOTIDE SEQUENCE</scope>
    <source>
        <strain evidence="2">Sy1</strain>
    </source>
</reference>